<dbReference type="OrthoDB" id="9987653at2"/>
<evidence type="ECO:0000313" key="2">
    <source>
        <dbReference type="EMBL" id="QBI18307.1"/>
    </source>
</evidence>
<name>A0A411YAV1_9ACTN</name>
<dbReference type="RefSeq" id="WP_131153305.1">
    <property type="nucleotide sequence ID" value="NZ_CP036402.1"/>
</dbReference>
<evidence type="ECO:0000313" key="3">
    <source>
        <dbReference type="Proteomes" id="UP000291469"/>
    </source>
</evidence>
<gene>
    <name evidence="2" type="ORF">ER308_01115</name>
</gene>
<sequence length="125" mass="14874">MANRKPSWDDREWEQVWDQLLGPAERHQIMRDVWFGRLPEQPFERRVAIEFARRWRRRAIWLSLLWFVWVGYWMLSLVGELTWATHTPPPSYPYVMALVGVLGVVACLHGRRRILPVAVTPEGPR</sequence>
<dbReference type="AlphaFoldDB" id="A0A411YAV1"/>
<reference evidence="2 3" key="1">
    <citation type="submission" date="2019-01" db="EMBL/GenBank/DDBJ databases">
        <title>Egibacter rhizosphaerae EGI 80759T.</title>
        <authorList>
            <person name="Chen D.-D."/>
            <person name="Tian Y."/>
            <person name="Jiao J.-Y."/>
            <person name="Zhang X.-T."/>
            <person name="Zhang Y.-G."/>
            <person name="Zhang Y."/>
            <person name="Xiao M."/>
            <person name="Shu W.-S."/>
            <person name="Li W.-J."/>
        </authorList>
    </citation>
    <scope>NUCLEOTIDE SEQUENCE [LARGE SCALE GENOMIC DNA]</scope>
    <source>
        <strain evidence="2 3">EGI 80759</strain>
    </source>
</reference>
<feature type="transmembrane region" description="Helical" evidence="1">
    <location>
        <begin position="59"/>
        <end position="79"/>
    </location>
</feature>
<keyword evidence="3" id="KW-1185">Reference proteome</keyword>
<protein>
    <submittedName>
        <fullName evidence="2">Uncharacterized protein</fullName>
    </submittedName>
</protein>
<dbReference type="KEGG" id="erz:ER308_01115"/>
<evidence type="ECO:0000256" key="1">
    <source>
        <dbReference type="SAM" id="Phobius"/>
    </source>
</evidence>
<accession>A0A411YAV1</accession>
<keyword evidence="1" id="KW-0472">Membrane</keyword>
<feature type="transmembrane region" description="Helical" evidence="1">
    <location>
        <begin position="91"/>
        <end position="108"/>
    </location>
</feature>
<organism evidence="2 3">
    <name type="scientific">Egibacter rhizosphaerae</name>
    <dbReference type="NCBI Taxonomy" id="1670831"/>
    <lineage>
        <taxon>Bacteria</taxon>
        <taxon>Bacillati</taxon>
        <taxon>Actinomycetota</taxon>
        <taxon>Nitriliruptoria</taxon>
        <taxon>Egibacterales</taxon>
        <taxon>Egibacteraceae</taxon>
        <taxon>Egibacter</taxon>
    </lineage>
</organism>
<dbReference type="Proteomes" id="UP000291469">
    <property type="component" value="Chromosome"/>
</dbReference>
<dbReference type="EMBL" id="CP036402">
    <property type="protein sequence ID" value="QBI18307.1"/>
    <property type="molecule type" value="Genomic_DNA"/>
</dbReference>
<proteinExistence type="predicted"/>
<keyword evidence="1" id="KW-1133">Transmembrane helix</keyword>
<keyword evidence="1" id="KW-0812">Transmembrane</keyword>